<accession>F2KNQ3</accession>
<keyword evidence="1" id="KW-0472">Membrane</keyword>
<sequence>MGKVLKFIGFGLAAVLILFLALTAYFVYQTYQLKEETFRSGYTYEIHIGTNKTLFNVTLFLPLPAGEIADELSAGNVYNPENWSFEIVDTEYGKMLKIRADEIHPRYPPEFRPIPVEPGKESPKVENVPYHENMLKISAKSSREINTKDPIGNEPLLLPKYGLVEVECIPSCSNCDKCYSYETVIYANYNATPSTTVEITIRLEGTNSWWAYGWSFNEYRDYIYVSLSGEHHCWISASGYIVAGDGIY</sequence>
<protein>
    <submittedName>
        <fullName evidence="2">Uncharacterized protein</fullName>
    </submittedName>
</protein>
<name>F2KNQ3_ARCVS</name>
<dbReference type="GeneID" id="10393338"/>
<gene>
    <name evidence="2" type="ordered locus">Arcve_0244</name>
</gene>
<reference evidence="2 3" key="1">
    <citation type="submission" date="2011-03" db="EMBL/GenBank/DDBJ databases">
        <title>The complete genome of Archaeoglobus veneficus SNP6.</title>
        <authorList>
            <consortium name="US DOE Joint Genome Institute (JGI-PGF)"/>
            <person name="Lucas S."/>
            <person name="Copeland A."/>
            <person name="Lapidus A."/>
            <person name="Bruce D."/>
            <person name="Goodwin L."/>
            <person name="Pitluck S."/>
            <person name="Kyrpides N."/>
            <person name="Mavromatis K."/>
            <person name="Pagani I."/>
            <person name="Ivanova N."/>
            <person name="Mikhailova N."/>
            <person name="Lu M."/>
            <person name="Detter J.C."/>
            <person name="Tapia R."/>
            <person name="Han C."/>
            <person name="Land M."/>
            <person name="Hauser L."/>
            <person name="Markowitz V."/>
            <person name="Cheng J.-F."/>
            <person name="Hugenholtz P."/>
            <person name="Woyke T."/>
            <person name="Wu D."/>
            <person name="Spring S."/>
            <person name="Brambilla E."/>
            <person name="Klenk H.-P."/>
            <person name="Eisen J.A."/>
        </authorList>
    </citation>
    <scope>NUCLEOTIDE SEQUENCE [LARGE SCALE GENOMIC DNA]</scope>
    <source>
        <strain>SNP6</strain>
    </source>
</reference>
<dbReference type="AlphaFoldDB" id="F2KNQ3"/>
<dbReference type="RefSeq" id="WP_013682957.1">
    <property type="nucleotide sequence ID" value="NC_015320.1"/>
</dbReference>
<keyword evidence="1" id="KW-0812">Transmembrane</keyword>
<feature type="transmembrane region" description="Helical" evidence="1">
    <location>
        <begin position="7"/>
        <end position="28"/>
    </location>
</feature>
<dbReference type="HOGENOM" id="CLU_093039_0_0_2"/>
<evidence type="ECO:0000313" key="3">
    <source>
        <dbReference type="Proteomes" id="UP000008136"/>
    </source>
</evidence>
<organism evidence="2 3">
    <name type="scientific">Archaeoglobus veneficus (strain DSM 11195 / SNP6)</name>
    <dbReference type="NCBI Taxonomy" id="693661"/>
    <lineage>
        <taxon>Archaea</taxon>
        <taxon>Methanobacteriati</taxon>
        <taxon>Methanobacteriota</taxon>
        <taxon>Archaeoglobi</taxon>
        <taxon>Archaeoglobales</taxon>
        <taxon>Archaeoglobaceae</taxon>
        <taxon>Archaeoglobus</taxon>
    </lineage>
</organism>
<dbReference type="KEGG" id="ave:Arcve_0244"/>
<dbReference type="STRING" id="693661.Arcve_0244"/>
<dbReference type="EMBL" id="CP002588">
    <property type="protein sequence ID" value="AEA46281.1"/>
    <property type="molecule type" value="Genomic_DNA"/>
</dbReference>
<dbReference type="eggNOG" id="arCOG05283">
    <property type="taxonomic scope" value="Archaea"/>
</dbReference>
<evidence type="ECO:0000313" key="2">
    <source>
        <dbReference type="EMBL" id="AEA46281.1"/>
    </source>
</evidence>
<proteinExistence type="predicted"/>
<keyword evidence="3" id="KW-1185">Reference proteome</keyword>
<keyword evidence="1" id="KW-1133">Transmembrane helix</keyword>
<dbReference type="OrthoDB" id="162223at2157"/>
<dbReference type="Proteomes" id="UP000008136">
    <property type="component" value="Chromosome"/>
</dbReference>
<evidence type="ECO:0000256" key="1">
    <source>
        <dbReference type="SAM" id="Phobius"/>
    </source>
</evidence>